<sequence>MTTLYPMRNLPFNLQNLARNSNPPSPLMCPNCGPMMPLQHPPSQTSLQMPQALSQTRIE</sequence>
<proteinExistence type="predicted"/>
<organism evidence="2 3">
    <name type="scientific">Zymoseptoria tritici (strain CBS 115943 / IPO323)</name>
    <name type="common">Speckled leaf blotch fungus</name>
    <name type="synonym">Septoria tritici</name>
    <dbReference type="NCBI Taxonomy" id="336722"/>
    <lineage>
        <taxon>Eukaryota</taxon>
        <taxon>Fungi</taxon>
        <taxon>Dikarya</taxon>
        <taxon>Ascomycota</taxon>
        <taxon>Pezizomycotina</taxon>
        <taxon>Dothideomycetes</taxon>
        <taxon>Dothideomycetidae</taxon>
        <taxon>Mycosphaerellales</taxon>
        <taxon>Mycosphaerellaceae</taxon>
        <taxon>Zymoseptoria</taxon>
    </lineage>
</organism>
<dbReference type="EMBL" id="CM001202">
    <property type="protein sequence ID" value="EGP86212.1"/>
    <property type="molecule type" value="Genomic_DNA"/>
</dbReference>
<dbReference type="Proteomes" id="UP000008062">
    <property type="component" value="Chromosome 7"/>
</dbReference>
<dbReference type="AlphaFoldDB" id="F9XF20"/>
<evidence type="ECO:0000313" key="2">
    <source>
        <dbReference type="EMBL" id="EGP86212.1"/>
    </source>
</evidence>
<gene>
    <name evidence="2" type="ORF">MYCGRDRAFT_81456</name>
</gene>
<keyword evidence="3" id="KW-1185">Reference proteome</keyword>
<feature type="region of interest" description="Disordered" evidence="1">
    <location>
        <begin position="33"/>
        <end position="59"/>
    </location>
</feature>
<dbReference type="RefSeq" id="XP_003851236.1">
    <property type="nucleotide sequence ID" value="XM_003851188.1"/>
</dbReference>
<evidence type="ECO:0000256" key="1">
    <source>
        <dbReference type="SAM" id="MobiDB-lite"/>
    </source>
</evidence>
<accession>F9XF20</accession>
<dbReference type="HOGENOM" id="CLU_2962664_0_0_1"/>
<reference evidence="2 3" key="1">
    <citation type="journal article" date="2011" name="PLoS Genet.">
        <title>Finished genome of the fungal wheat pathogen Mycosphaerella graminicola reveals dispensome structure, chromosome plasticity, and stealth pathogenesis.</title>
        <authorList>
            <person name="Goodwin S.B."/>
            <person name="Ben M'barek S."/>
            <person name="Dhillon B."/>
            <person name="Wittenberg A.H.J."/>
            <person name="Crane C.F."/>
            <person name="Hane J.K."/>
            <person name="Foster A.J."/>
            <person name="Van der Lee T.A.J."/>
            <person name="Grimwood J."/>
            <person name="Aerts A."/>
            <person name="Antoniw J."/>
            <person name="Bailey A."/>
            <person name="Bluhm B."/>
            <person name="Bowler J."/>
            <person name="Bristow J."/>
            <person name="van der Burgt A."/>
            <person name="Canto-Canche B."/>
            <person name="Churchill A.C.L."/>
            <person name="Conde-Ferraez L."/>
            <person name="Cools H.J."/>
            <person name="Coutinho P.M."/>
            <person name="Csukai M."/>
            <person name="Dehal P."/>
            <person name="De Wit P."/>
            <person name="Donzelli B."/>
            <person name="van de Geest H.C."/>
            <person name="van Ham R.C.H.J."/>
            <person name="Hammond-Kosack K.E."/>
            <person name="Henrissat B."/>
            <person name="Kilian A."/>
            <person name="Kobayashi A.K."/>
            <person name="Koopmann E."/>
            <person name="Kourmpetis Y."/>
            <person name="Kuzniar A."/>
            <person name="Lindquist E."/>
            <person name="Lombard V."/>
            <person name="Maliepaard C."/>
            <person name="Martins N."/>
            <person name="Mehrabi R."/>
            <person name="Nap J.P.H."/>
            <person name="Ponomarenko A."/>
            <person name="Rudd J.J."/>
            <person name="Salamov A."/>
            <person name="Schmutz J."/>
            <person name="Schouten H.J."/>
            <person name="Shapiro H."/>
            <person name="Stergiopoulos I."/>
            <person name="Torriani S.F.F."/>
            <person name="Tu H."/>
            <person name="de Vries R.P."/>
            <person name="Waalwijk C."/>
            <person name="Ware S.B."/>
            <person name="Wiebenga A."/>
            <person name="Zwiers L.-H."/>
            <person name="Oliver R.P."/>
            <person name="Grigoriev I.V."/>
            <person name="Kema G.H.J."/>
        </authorList>
    </citation>
    <scope>NUCLEOTIDE SEQUENCE [LARGE SCALE GENOMIC DNA]</scope>
    <source>
        <strain evidence="3">CBS 115943 / IPO323</strain>
    </source>
</reference>
<evidence type="ECO:0000313" key="3">
    <source>
        <dbReference type="Proteomes" id="UP000008062"/>
    </source>
</evidence>
<dbReference type="GeneID" id="13397976"/>
<feature type="compositionally biased region" description="Polar residues" evidence="1">
    <location>
        <begin position="41"/>
        <end position="59"/>
    </location>
</feature>
<protein>
    <submittedName>
        <fullName evidence="2">Uncharacterized protein</fullName>
    </submittedName>
</protein>
<dbReference type="InParanoid" id="F9XF20"/>
<dbReference type="KEGG" id="ztr:MYCGRDRAFT_81456"/>
<name>F9XF20_ZYMTI</name>